<evidence type="ECO:0000256" key="1">
    <source>
        <dbReference type="SAM" id="Coils"/>
    </source>
</evidence>
<proteinExistence type="predicted"/>
<sequence length="233" mass="23704">MVSGIGDLAKRVGGLAASIDEAIDRCDEASQKAQDVVNALEALGAQASLERADQAKDDLARLTADLKGASAQAGQTQALIASLSTSGSGASGASPGPMSASTDPTAVPTPVQSRNSYRSKKVKKPGAAQRAATRAAKKVEDAEDLVGELQDRGTDFAEKVIKAPEPPTNTSAGTHEAASGSAAPGPGIEAPSLASAGIGLGVVYFGAREMARRRKRAFQTPQQFPEGEEPPPT</sequence>
<dbReference type="EMBL" id="JAJOMB010000012">
    <property type="protein sequence ID" value="MCD5313484.1"/>
    <property type="molecule type" value="Genomic_DNA"/>
</dbReference>
<keyword evidence="1" id="KW-0175">Coiled coil</keyword>
<feature type="compositionally biased region" description="Low complexity" evidence="2">
    <location>
        <begin position="176"/>
        <end position="192"/>
    </location>
</feature>
<feature type="coiled-coil region" evidence="1">
    <location>
        <begin position="19"/>
        <end position="72"/>
    </location>
</feature>
<feature type="region of interest" description="Disordered" evidence="2">
    <location>
        <begin position="212"/>
        <end position="233"/>
    </location>
</feature>
<reference evidence="3" key="1">
    <citation type="submission" date="2021-11" db="EMBL/GenBank/DDBJ databases">
        <title>Streptomyces corallinus and Kineosporia corallina sp. nov., two new coral-derived marine actinobacteria.</title>
        <authorList>
            <person name="Buangrab K."/>
            <person name="Sutthacheep M."/>
            <person name="Yeemin T."/>
            <person name="Harunari E."/>
            <person name="Igarashi Y."/>
            <person name="Sripreechasak P."/>
            <person name="Kanchanasin P."/>
            <person name="Tanasupawat S."/>
            <person name="Phongsopitanun W."/>
        </authorList>
    </citation>
    <scope>NUCLEOTIDE SEQUENCE</scope>
    <source>
        <strain evidence="3">JCM 31032</strain>
    </source>
</reference>
<evidence type="ECO:0000313" key="4">
    <source>
        <dbReference type="Proteomes" id="UP001138997"/>
    </source>
</evidence>
<accession>A0A9X1NGI5</accession>
<evidence type="ECO:0000313" key="3">
    <source>
        <dbReference type="EMBL" id="MCD5313484.1"/>
    </source>
</evidence>
<dbReference type="RefSeq" id="WP_231444722.1">
    <property type="nucleotide sequence ID" value="NZ_JAJOMB010000012.1"/>
</dbReference>
<protein>
    <submittedName>
        <fullName evidence="3">Uncharacterized protein</fullName>
    </submittedName>
</protein>
<keyword evidence="4" id="KW-1185">Reference proteome</keyword>
<feature type="compositionally biased region" description="Low complexity" evidence="2">
    <location>
        <begin position="85"/>
        <end position="102"/>
    </location>
</feature>
<gene>
    <name evidence="3" type="ORF">LR394_21480</name>
</gene>
<dbReference type="Proteomes" id="UP001138997">
    <property type="component" value="Unassembled WGS sequence"/>
</dbReference>
<dbReference type="AlphaFoldDB" id="A0A9X1NGI5"/>
<organism evidence="3 4">
    <name type="scientific">Kineosporia babensis</name>
    <dbReference type="NCBI Taxonomy" id="499548"/>
    <lineage>
        <taxon>Bacteria</taxon>
        <taxon>Bacillati</taxon>
        <taxon>Actinomycetota</taxon>
        <taxon>Actinomycetes</taxon>
        <taxon>Kineosporiales</taxon>
        <taxon>Kineosporiaceae</taxon>
        <taxon>Kineosporia</taxon>
    </lineage>
</organism>
<evidence type="ECO:0000256" key="2">
    <source>
        <dbReference type="SAM" id="MobiDB-lite"/>
    </source>
</evidence>
<name>A0A9X1NGI5_9ACTN</name>
<feature type="region of interest" description="Disordered" evidence="2">
    <location>
        <begin position="160"/>
        <end position="193"/>
    </location>
</feature>
<comment type="caution">
    <text evidence="3">The sequence shown here is derived from an EMBL/GenBank/DDBJ whole genome shotgun (WGS) entry which is preliminary data.</text>
</comment>
<feature type="region of interest" description="Disordered" evidence="2">
    <location>
        <begin position="85"/>
        <end position="144"/>
    </location>
</feature>